<dbReference type="EMBL" id="CAKOFQ010010778">
    <property type="protein sequence ID" value="CAH2020122.1"/>
    <property type="molecule type" value="Genomic_DNA"/>
</dbReference>
<evidence type="ECO:0000313" key="2">
    <source>
        <dbReference type="EMBL" id="CAH2020088.1"/>
    </source>
</evidence>
<keyword evidence="4" id="KW-1185">Reference proteome</keyword>
<comment type="caution">
    <text evidence="3">The sequence shown here is derived from an EMBL/GenBank/DDBJ whole genome shotgun (WGS) entry which is preliminary data.</text>
</comment>
<sequence length="39" mass="5031">MLCNFNSQYRLFFFIRKRYIVIHPSIENYRVIFFNRIDR</sequence>
<evidence type="ECO:0000313" key="3">
    <source>
        <dbReference type="EMBL" id="CAH2020122.1"/>
    </source>
</evidence>
<dbReference type="EMBL" id="CAKOFQ010010758">
    <property type="protein sequence ID" value="CAH2020080.1"/>
    <property type="molecule type" value="Genomic_DNA"/>
</dbReference>
<dbReference type="EMBL" id="CAKOFQ010010768">
    <property type="protein sequence ID" value="CAH2020088.1"/>
    <property type="molecule type" value="Genomic_DNA"/>
</dbReference>
<proteinExistence type="predicted"/>
<evidence type="ECO:0000313" key="1">
    <source>
        <dbReference type="EMBL" id="CAH2020080.1"/>
    </source>
</evidence>
<name>A0A9P0QGF2_ACAOB</name>
<reference evidence="3" key="1">
    <citation type="submission" date="2022-03" db="EMBL/GenBank/DDBJ databases">
        <authorList>
            <person name="Sayadi A."/>
        </authorList>
    </citation>
    <scope>NUCLEOTIDE SEQUENCE</scope>
</reference>
<accession>A0A9P0QGF2</accession>
<dbReference type="AlphaFoldDB" id="A0A9P0QGF2"/>
<organism evidence="3 4">
    <name type="scientific">Acanthoscelides obtectus</name>
    <name type="common">Bean weevil</name>
    <name type="synonym">Bruchus obtectus</name>
    <dbReference type="NCBI Taxonomy" id="200917"/>
    <lineage>
        <taxon>Eukaryota</taxon>
        <taxon>Metazoa</taxon>
        <taxon>Ecdysozoa</taxon>
        <taxon>Arthropoda</taxon>
        <taxon>Hexapoda</taxon>
        <taxon>Insecta</taxon>
        <taxon>Pterygota</taxon>
        <taxon>Neoptera</taxon>
        <taxon>Endopterygota</taxon>
        <taxon>Coleoptera</taxon>
        <taxon>Polyphaga</taxon>
        <taxon>Cucujiformia</taxon>
        <taxon>Chrysomeloidea</taxon>
        <taxon>Chrysomelidae</taxon>
        <taxon>Bruchinae</taxon>
        <taxon>Bruchini</taxon>
        <taxon>Acanthoscelides</taxon>
    </lineage>
</organism>
<gene>
    <name evidence="1" type="ORF">ACAOBT_LOCUS37612</name>
    <name evidence="2" type="ORF">ACAOBT_LOCUS37620</name>
    <name evidence="3" type="ORF">ACAOBT_LOCUS37645</name>
</gene>
<dbReference type="Proteomes" id="UP001152888">
    <property type="component" value="Unassembled WGS sequence"/>
</dbReference>
<protein>
    <submittedName>
        <fullName evidence="3">Uncharacterized protein</fullName>
    </submittedName>
</protein>
<evidence type="ECO:0000313" key="4">
    <source>
        <dbReference type="Proteomes" id="UP001152888"/>
    </source>
</evidence>